<dbReference type="CDD" id="cd06170">
    <property type="entry name" value="LuxR_C_like"/>
    <property type="match status" value="1"/>
</dbReference>
<dbReference type="SUPFAM" id="SSF46894">
    <property type="entry name" value="C-terminal effector domain of the bipartite response regulators"/>
    <property type="match status" value="1"/>
</dbReference>
<evidence type="ECO:0000256" key="1">
    <source>
        <dbReference type="ARBA" id="ARBA00023015"/>
    </source>
</evidence>
<evidence type="ECO:0000256" key="2">
    <source>
        <dbReference type="ARBA" id="ARBA00023125"/>
    </source>
</evidence>
<reference evidence="6 7" key="1">
    <citation type="submission" date="2020-07" db="EMBL/GenBank/DDBJ databases">
        <title>Sequencing the genomes of 1000 actinobacteria strains.</title>
        <authorList>
            <person name="Klenk H.-P."/>
        </authorList>
    </citation>
    <scope>NUCLEOTIDE SEQUENCE [LARGE SCALE GENOMIC DNA]</scope>
    <source>
        <strain evidence="6 7">DSM 7487</strain>
    </source>
</reference>
<dbReference type="GO" id="GO:0003677">
    <property type="term" value="F:DNA binding"/>
    <property type="evidence" value="ECO:0007669"/>
    <property type="project" value="UniProtKB-KW"/>
</dbReference>
<dbReference type="InterPro" id="IPR036388">
    <property type="entry name" value="WH-like_DNA-bd_sf"/>
</dbReference>
<accession>A0A7Y9J1G2</accession>
<dbReference type="Proteomes" id="UP000521922">
    <property type="component" value="Unassembled WGS sequence"/>
</dbReference>
<keyword evidence="3" id="KW-0804">Transcription</keyword>
<evidence type="ECO:0000313" key="7">
    <source>
        <dbReference type="Proteomes" id="UP000521922"/>
    </source>
</evidence>
<comment type="caution">
    <text evidence="6">The sequence shown here is derived from an EMBL/GenBank/DDBJ whole genome shotgun (WGS) entry which is preliminary data.</text>
</comment>
<name>A0A7Y9J1G2_9ACTN</name>
<dbReference type="PANTHER" id="PTHR44688">
    <property type="entry name" value="DNA-BINDING TRANSCRIPTIONAL ACTIVATOR DEVR_DOSR"/>
    <property type="match status" value="1"/>
</dbReference>
<evidence type="ECO:0000259" key="5">
    <source>
        <dbReference type="PROSITE" id="PS50043"/>
    </source>
</evidence>
<dbReference type="SMART" id="SM00421">
    <property type="entry name" value="HTH_LUXR"/>
    <property type="match status" value="1"/>
</dbReference>
<dbReference type="RefSeq" id="WP_179752491.1">
    <property type="nucleotide sequence ID" value="NZ_BAAAGN010000010.1"/>
</dbReference>
<dbReference type="PRINTS" id="PR00038">
    <property type="entry name" value="HTHLUXR"/>
</dbReference>
<gene>
    <name evidence="6" type="ORF">BJ968_002588</name>
</gene>
<evidence type="ECO:0000256" key="3">
    <source>
        <dbReference type="ARBA" id="ARBA00023163"/>
    </source>
</evidence>
<dbReference type="InterPro" id="IPR016032">
    <property type="entry name" value="Sig_transdc_resp-reg_C-effctor"/>
</dbReference>
<dbReference type="PROSITE" id="PS50043">
    <property type="entry name" value="HTH_LUXR_2"/>
    <property type="match status" value="1"/>
</dbReference>
<dbReference type="InterPro" id="IPR000792">
    <property type="entry name" value="Tscrpt_reg_LuxR_C"/>
</dbReference>
<evidence type="ECO:0000256" key="4">
    <source>
        <dbReference type="SAM" id="MobiDB-lite"/>
    </source>
</evidence>
<sequence length="151" mass="16000">MHEIDEDLAAALWPHLLDAVAAGERRVYLEARGGERVVLVAEGELHRLEAELRRLQQHVAPAHSAPAVSRLTAREAETLQLVAEGLSGAQIAERLQRSANTVAQHLATVRRKYGVRSSAAAVEAARRAGHLPAAGRGGSASADLSPERGSG</sequence>
<dbReference type="AlphaFoldDB" id="A0A7Y9J1G2"/>
<protein>
    <submittedName>
        <fullName evidence="6">DNA-binding CsgD family transcriptional regulator</fullName>
    </submittedName>
</protein>
<dbReference type="Gene3D" id="1.10.10.10">
    <property type="entry name" value="Winged helix-like DNA-binding domain superfamily/Winged helix DNA-binding domain"/>
    <property type="match status" value="1"/>
</dbReference>
<keyword evidence="1" id="KW-0805">Transcription regulation</keyword>
<keyword evidence="2 6" id="KW-0238">DNA-binding</keyword>
<dbReference type="EMBL" id="JACCBB010000001">
    <property type="protein sequence ID" value="NYD23048.1"/>
    <property type="molecule type" value="Genomic_DNA"/>
</dbReference>
<evidence type="ECO:0000313" key="6">
    <source>
        <dbReference type="EMBL" id="NYD23048.1"/>
    </source>
</evidence>
<dbReference type="GO" id="GO:0006355">
    <property type="term" value="P:regulation of DNA-templated transcription"/>
    <property type="evidence" value="ECO:0007669"/>
    <property type="project" value="InterPro"/>
</dbReference>
<dbReference type="Pfam" id="PF00196">
    <property type="entry name" value="GerE"/>
    <property type="match status" value="1"/>
</dbReference>
<proteinExistence type="predicted"/>
<organism evidence="6 7">
    <name type="scientific">Kineococcus aurantiacus</name>
    <dbReference type="NCBI Taxonomy" id="37633"/>
    <lineage>
        <taxon>Bacteria</taxon>
        <taxon>Bacillati</taxon>
        <taxon>Actinomycetota</taxon>
        <taxon>Actinomycetes</taxon>
        <taxon>Kineosporiales</taxon>
        <taxon>Kineosporiaceae</taxon>
        <taxon>Kineococcus</taxon>
    </lineage>
</organism>
<dbReference type="PANTHER" id="PTHR44688:SF16">
    <property type="entry name" value="DNA-BINDING TRANSCRIPTIONAL ACTIVATOR DEVR_DOSR"/>
    <property type="match status" value="1"/>
</dbReference>
<keyword evidence="7" id="KW-1185">Reference proteome</keyword>
<feature type="region of interest" description="Disordered" evidence="4">
    <location>
        <begin position="130"/>
        <end position="151"/>
    </location>
</feature>
<feature type="domain" description="HTH luxR-type" evidence="5">
    <location>
        <begin position="64"/>
        <end position="129"/>
    </location>
</feature>